<comment type="caution">
    <text evidence="1">The sequence shown here is derived from an EMBL/GenBank/DDBJ whole genome shotgun (WGS) entry which is preliminary data.</text>
</comment>
<dbReference type="Proteomes" id="UP000622405">
    <property type="component" value="Unassembled WGS sequence"/>
</dbReference>
<organism evidence="1 2">
    <name type="scientific">Acetobacterium malicum</name>
    <dbReference type="NCBI Taxonomy" id="52692"/>
    <lineage>
        <taxon>Bacteria</taxon>
        <taxon>Bacillati</taxon>
        <taxon>Bacillota</taxon>
        <taxon>Clostridia</taxon>
        <taxon>Eubacteriales</taxon>
        <taxon>Eubacteriaceae</taxon>
        <taxon>Acetobacterium</taxon>
    </lineage>
</organism>
<dbReference type="RefSeq" id="WP_186895674.1">
    <property type="nucleotide sequence ID" value="NZ_WJBE01000039.1"/>
</dbReference>
<name>A0ABR6Z299_9FIRM</name>
<dbReference type="EMBL" id="WJBE01000039">
    <property type="protein sequence ID" value="MBC3901658.1"/>
    <property type="molecule type" value="Genomic_DNA"/>
</dbReference>
<reference evidence="1 2" key="1">
    <citation type="journal article" date="2020" name="mSystems">
        <title>Defining Genomic and Predicted Metabolic Features of the Acetobacterium Genus.</title>
        <authorList>
            <person name="Ross D.E."/>
            <person name="Marshall C.W."/>
            <person name="Gulliver D."/>
            <person name="May H.D."/>
            <person name="Norman R.S."/>
        </authorList>
    </citation>
    <scope>NUCLEOTIDE SEQUENCE [LARGE SCALE GENOMIC DNA]</scope>
    <source>
        <strain evidence="1 2">DSM 4132</strain>
    </source>
</reference>
<sequence length="150" mass="17270">MDNYTDQELSKALREVSSTISKCEKMQGKFAEGTAQYSLLRNRIKAMVISKLLIEYELSPKEQMSRYQMDDRVKKLGLDREKVMEQYTKAELTEALRPVVSIISKCEKAQVKFDEETSHYRRLENLIKAMEIAKTLIEAQLALDGISADL</sequence>
<accession>A0ABR6Z299</accession>
<evidence type="ECO:0000313" key="1">
    <source>
        <dbReference type="EMBL" id="MBC3901658.1"/>
    </source>
</evidence>
<proteinExistence type="predicted"/>
<protein>
    <submittedName>
        <fullName evidence="1">Uncharacterized protein</fullName>
    </submittedName>
</protein>
<keyword evidence="2" id="KW-1185">Reference proteome</keyword>
<evidence type="ECO:0000313" key="2">
    <source>
        <dbReference type="Proteomes" id="UP000622405"/>
    </source>
</evidence>
<gene>
    <name evidence="1" type="ORF">GH811_18840</name>
</gene>